<sequence>MPLMCPKCFDDAGLERRLIEIRPDFPDEKCDFHPTMKGIPVEDVANIIDDVFRNNYEIGQYRNYDGEYEGEDLESILYELTGASDHQVVSVLAKQLVDDDPYWPPDGDEPFYSDQLGYVKSQSAFAGHSRLWDEFRASIVHGQRFFNDRARELLSEIFDGIHLQRGMKAQSPVFEIRPGDPLSSVMRVRAEDDHNERQTIRSNVPRHLGAPPSRKRRAGRMNPSGITAFYGAFELETCIAELRPTVGSFVVGARFDIIEPLWVLDTTRFAEPFNEPNVFSKDHVKRTAQWRFMQRFMHEIAQPISANDEHLDYIPTQAVAEYLLNHHEFHLGGQERRIEAIIYSSAQHPEGRNIVLLGDACLVEPIEAKPAKPDPFIGPFDDIVSSLPGRWPPKPLPRLSVRDQSFEIRRVNSAEFNAPIHHDYDTMIDDDGDEF</sequence>
<organism evidence="2 3">
    <name type="scientific">Hansschlegelia plantiphila</name>
    <dbReference type="NCBI Taxonomy" id="374655"/>
    <lineage>
        <taxon>Bacteria</taxon>
        <taxon>Pseudomonadati</taxon>
        <taxon>Pseudomonadota</taxon>
        <taxon>Alphaproteobacteria</taxon>
        <taxon>Hyphomicrobiales</taxon>
        <taxon>Methylopilaceae</taxon>
        <taxon>Hansschlegelia</taxon>
    </lineage>
</organism>
<proteinExistence type="predicted"/>
<name>A0A9W6J454_9HYPH</name>
<dbReference type="AlphaFoldDB" id="A0A9W6J454"/>
<dbReference type="EMBL" id="BSFI01000008">
    <property type="protein sequence ID" value="GLK68915.1"/>
    <property type="molecule type" value="Genomic_DNA"/>
</dbReference>
<keyword evidence="3" id="KW-1185">Reference proteome</keyword>
<dbReference type="Proteomes" id="UP001143372">
    <property type="component" value="Unassembled WGS sequence"/>
</dbReference>
<evidence type="ECO:0000313" key="3">
    <source>
        <dbReference type="Proteomes" id="UP001143372"/>
    </source>
</evidence>
<dbReference type="Pfam" id="PF08808">
    <property type="entry name" value="RES"/>
    <property type="match status" value="1"/>
</dbReference>
<dbReference type="SMART" id="SM00953">
    <property type="entry name" value="RES"/>
    <property type="match status" value="1"/>
</dbReference>
<evidence type="ECO:0000259" key="1">
    <source>
        <dbReference type="SMART" id="SM00953"/>
    </source>
</evidence>
<reference evidence="2" key="2">
    <citation type="submission" date="2023-01" db="EMBL/GenBank/DDBJ databases">
        <authorList>
            <person name="Sun Q."/>
            <person name="Evtushenko L."/>
        </authorList>
    </citation>
    <scope>NUCLEOTIDE SEQUENCE</scope>
    <source>
        <strain evidence="2">VKM B-2347</strain>
    </source>
</reference>
<evidence type="ECO:0000313" key="2">
    <source>
        <dbReference type="EMBL" id="GLK68915.1"/>
    </source>
</evidence>
<feature type="domain" description="RES" evidence="1">
    <location>
        <begin position="204"/>
        <end position="368"/>
    </location>
</feature>
<protein>
    <recommendedName>
        <fullName evidence="1">RES domain-containing protein</fullName>
    </recommendedName>
</protein>
<gene>
    <name evidence="2" type="ORF">GCM10008179_25530</name>
</gene>
<dbReference type="InterPro" id="IPR014914">
    <property type="entry name" value="RES_dom"/>
</dbReference>
<comment type="caution">
    <text evidence="2">The sequence shown here is derived from an EMBL/GenBank/DDBJ whole genome shotgun (WGS) entry which is preliminary data.</text>
</comment>
<reference evidence="2" key="1">
    <citation type="journal article" date="2014" name="Int. J. Syst. Evol. Microbiol.">
        <title>Complete genome sequence of Corynebacterium casei LMG S-19264T (=DSM 44701T), isolated from a smear-ripened cheese.</title>
        <authorList>
            <consortium name="US DOE Joint Genome Institute (JGI-PGF)"/>
            <person name="Walter F."/>
            <person name="Albersmeier A."/>
            <person name="Kalinowski J."/>
            <person name="Ruckert C."/>
        </authorList>
    </citation>
    <scope>NUCLEOTIDE SEQUENCE</scope>
    <source>
        <strain evidence="2">VKM B-2347</strain>
    </source>
</reference>
<accession>A0A9W6J454</accession>